<dbReference type="Proteomes" id="UP000824037">
    <property type="component" value="Unassembled WGS sequence"/>
</dbReference>
<reference evidence="2" key="1">
    <citation type="journal article" date="2021" name="PeerJ">
        <title>Extensive microbial diversity within the chicken gut microbiome revealed by metagenomics and culture.</title>
        <authorList>
            <person name="Gilroy R."/>
            <person name="Ravi A."/>
            <person name="Getino M."/>
            <person name="Pursley I."/>
            <person name="Horton D.L."/>
            <person name="Alikhan N.F."/>
            <person name="Baker D."/>
            <person name="Gharbi K."/>
            <person name="Hall N."/>
            <person name="Watson M."/>
            <person name="Adriaenssens E.M."/>
            <person name="Foster-Nyarko E."/>
            <person name="Jarju S."/>
            <person name="Secka A."/>
            <person name="Antonio M."/>
            <person name="Oren A."/>
            <person name="Chaudhuri R.R."/>
            <person name="La Ragione R."/>
            <person name="Hildebrand F."/>
            <person name="Pallen M.J."/>
        </authorList>
    </citation>
    <scope>NUCLEOTIDE SEQUENCE</scope>
    <source>
        <strain evidence="2">ChiGjej4B4-7305</strain>
    </source>
</reference>
<gene>
    <name evidence="2" type="ORF">H9815_02070</name>
</gene>
<evidence type="ECO:0000313" key="3">
    <source>
        <dbReference type="Proteomes" id="UP000824037"/>
    </source>
</evidence>
<dbReference type="Pfam" id="PF04321">
    <property type="entry name" value="RmlD_sub_bind"/>
    <property type="match status" value="1"/>
</dbReference>
<proteinExistence type="predicted"/>
<name>A0A9D2J2S6_9MICO</name>
<dbReference type="InterPro" id="IPR036291">
    <property type="entry name" value="NAD(P)-bd_dom_sf"/>
</dbReference>
<reference evidence="2" key="2">
    <citation type="submission" date="2021-04" db="EMBL/GenBank/DDBJ databases">
        <authorList>
            <person name="Gilroy R."/>
        </authorList>
    </citation>
    <scope>NUCLEOTIDE SEQUENCE</scope>
    <source>
        <strain evidence="2">ChiGjej4B4-7305</strain>
    </source>
</reference>
<dbReference type="InterPro" id="IPR029903">
    <property type="entry name" value="RmlD-like-bd"/>
</dbReference>
<feature type="non-terminal residue" evidence="2">
    <location>
        <position position="263"/>
    </location>
</feature>
<evidence type="ECO:0000259" key="1">
    <source>
        <dbReference type="Pfam" id="PF04321"/>
    </source>
</evidence>
<evidence type="ECO:0000313" key="2">
    <source>
        <dbReference type="EMBL" id="HIZ34536.1"/>
    </source>
</evidence>
<dbReference type="Gene3D" id="3.40.50.720">
    <property type="entry name" value="NAD(P)-binding Rossmann-like Domain"/>
    <property type="match status" value="1"/>
</dbReference>
<dbReference type="PANTHER" id="PTHR43242">
    <property type="entry name" value="NAD(P)-BINDING ROSSMANN-FOLD SUPERFAMILY PROTEIN"/>
    <property type="match status" value="1"/>
</dbReference>
<feature type="domain" description="RmlD-like substrate binding" evidence="1">
    <location>
        <begin position="7"/>
        <end position="250"/>
    </location>
</feature>
<dbReference type="AlphaFoldDB" id="A0A9D2J2S6"/>
<comment type="caution">
    <text evidence="2">The sequence shown here is derived from an EMBL/GenBank/DDBJ whole genome shotgun (WGS) entry which is preliminary data.</text>
</comment>
<dbReference type="PANTHER" id="PTHR43242:SF1">
    <property type="entry name" value="NAD(P)-BINDING ROSSMANN-FOLD SUPERFAMILY PROTEIN"/>
    <property type="match status" value="1"/>
</dbReference>
<organism evidence="2 3">
    <name type="scientific">Candidatus Ruania gallistercoris</name>
    <dbReference type="NCBI Taxonomy" id="2838746"/>
    <lineage>
        <taxon>Bacteria</taxon>
        <taxon>Bacillati</taxon>
        <taxon>Actinomycetota</taxon>
        <taxon>Actinomycetes</taxon>
        <taxon>Micrococcales</taxon>
        <taxon>Ruaniaceae</taxon>
        <taxon>Ruania</taxon>
    </lineage>
</organism>
<protein>
    <submittedName>
        <fullName evidence="2">Sugar nucleotide-binding protein</fullName>
    </submittedName>
</protein>
<accession>A0A9D2J2S6</accession>
<sequence>MDSRDAMRVLITGATGTLGSALCSAVRRFGHDVLGVSRTKPPGFKECAWRPLDVRDGEAVDRLITELRPDLVLNSAAVVGDWEVTASGAVNVAIACAERGVRQLMMSTDAVFAGRDEGYKEGEPPSPVTPYGAAKAAAETAVSTIDPTAAIVRTSLIIGSDGDTPRDHAVHEAVADPGSRAFYTDEIRSPVSRDDLVTAVWEVATSGRSGVHHVAGPEPLSQYELAVLIARRDGLDPGRLRGVLRGSRPGAAVIRLDCTAAQA</sequence>
<dbReference type="EMBL" id="DXBY01000043">
    <property type="protein sequence ID" value="HIZ34536.1"/>
    <property type="molecule type" value="Genomic_DNA"/>
</dbReference>
<dbReference type="SUPFAM" id="SSF51735">
    <property type="entry name" value="NAD(P)-binding Rossmann-fold domains"/>
    <property type="match status" value="1"/>
</dbReference>